<evidence type="ECO:0000313" key="4">
    <source>
        <dbReference type="EMBL" id="GJS72723.1"/>
    </source>
</evidence>
<protein>
    <submittedName>
        <fullName evidence="4">RNA-directed DNA polymerase, eukaryota</fullName>
    </submittedName>
</protein>
<dbReference type="SUPFAM" id="SSF54928">
    <property type="entry name" value="RNA-binding domain, RBD"/>
    <property type="match status" value="1"/>
</dbReference>
<dbReference type="InterPro" id="IPR012677">
    <property type="entry name" value="Nucleotide-bd_a/b_plait_sf"/>
</dbReference>
<dbReference type="CDD" id="cd00590">
    <property type="entry name" value="RRM_SF"/>
    <property type="match status" value="1"/>
</dbReference>
<organism evidence="4 5">
    <name type="scientific">Tanacetum coccineum</name>
    <dbReference type="NCBI Taxonomy" id="301880"/>
    <lineage>
        <taxon>Eukaryota</taxon>
        <taxon>Viridiplantae</taxon>
        <taxon>Streptophyta</taxon>
        <taxon>Embryophyta</taxon>
        <taxon>Tracheophyta</taxon>
        <taxon>Spermatophyta</taxon>
        <taxon>Magnoliopsida</taxon>
        <taxon>eudicotyledons</taxon>
        <taxon>Gunneridae</taxon>
        <taxon>Pentapetalae</taxon>
        <taxon>asterids</taxon>
        <taxon>campanulids</taxon>
        <taxon>Asterales</taxon>
        <taxon>Asteraceae</taxon>
        <taxon>Asteroideae</taxon>
        <taxon>Anthemideae</taxon>
        <taxon>Anthemidinae</taxon>
        <taxon>Tanacetum</taxon>
    </lineage>
</organism>
<feature type="compositionally biased region" description="Acidic residues" evidence="2">
    <location>
        <begin position="330"/>
        <end position="344"/>
    </location>
</feature>
<keyword evidence="1" id="KW-0694">RNA-binding</keyword>
<reference evidence="4" key="2">
    <citation type="submission" date="2022-01" db="EMBL/GenBank/DDBJ databases">
        <authorList>
            <person name="Yamashiro T."/>
            <person name="Shiraishi A."/>
            <person name="Satake H."/>
            <person name="Nakayama K."/>
        </authorList>
    </citation>
    <scope>NUCLEOTIDE SEQUENCE</scope>
</reference>
<feature type="domain" description="RRM" evidence="3">
    <location>
        <begin position="16"/>
        <end position="93"/>
    </location>
</feature>
<comment type="caution">
    <text evidence="4">The sequence shown here is derived from an EMBL/GenBank/DDBJ whole genome shotgun (WGS) entry which is preliminary data.</text>
</comment>
<dbReference type="Gene3D" id="3.30.70.330">
    <property type="match status" value="1"/>
</dbReference>
<proteinExistence type="predicted"/>
<dbReference type="Proteomes" id="UP001151760">
    <property type="component" value="Unassembled WGS sequence"/>
</dbReference>
<evidence type="ECO:0000313" key="5">
    <source>
        <dbReference type="Proteomes" id="UP001151760"/>
    </source>
</evidence>
<keyword evidence="4" id="KW-0808">Transferase</keyword>
<reference evidence="4" key="1">
    <citation type="journal article" date="2022" name="Int. J. Mol. Sci.">
        <title>Draft Genome of Tanacetum Coccineum: Genomic Comparison of Closely Related Tanacetum-Family Plants.</title>
        <authorList>
            <person name="Yamashiro T."/>
            <person name="Shiraishi A."/>
            <person name="Nakayama K."/>
            <person name="Satake H."/>
        </authorList>
    </citation>
    <scope>NUCLEOTIDE SEQUENCE</scope>
</reference>
<dbReference type="Gene3D" id="3.60.10.10">
    <property type="entry name" value="Endonuclease/exonuclease/phosphatase"/>
    <property type="match status" value="1"/>
</dbReference>
<feature type="region of interest" description="Disordered" evidence="2">
    <location>
        <begin position="97"/>
        <end position="116"/>
    </location>
</feature>
<feature type="region of interest" description="Disordered" evidence="2">
    <location>
        <begin position="328"/>
        <end position="365"/>
    </location>
</feature>
<dbReference type="EMBL" id="BQNB010010099">
    <property type="protein sequence ID" value="GJS72723.1"/>
    <property type="molecule type" value="Genomic_DNA"/>
</dbReference>
<keyword evidence="4" id="KW-0695">RNA-directed DNA polymerase</keyword>
<dbReference type="InterPro" id="IPR000504">
    <property type="entry name" value="RRM_dom"/>
</dbReference>
<name>A0ABQ4Y6Y1_9ASTR</name>
<dbReference type="PANTHER" id="PTHR34427">
    <property type="entry name" value="DUF4283 DOMAIN PROTEIN"/>
    <property type="match status" value="1"/>
</dbReference>
<evidence type="ECO:0000256" key="2">
    <source>
        <dbReference type="SAM" id="MobiDB-lite"/>
    </source>
</evidence>
<keyword evidence="4" id="KW-0548">Nucleotidyltransferase</keyword>
<dbReference type="PANTHER" id="PTHR34427:SF5">
    <property type="entry name" value="DUF4283 DOMAIN-CONTAINING PROTEIN"/>
    <property type="match status" value="1"/>
</dbReference>
<evidence type="ECO:0000256" key="1">
    <source>
        <dbReference type="PROSITE-ProRule" id="PRU00176"/>
    </source>
</evidence>
<dbReference type="GO" id="GO:0003964">
    <property type="term" value="F:RNA-directed DNA polymerase activity"/>
    <property type="evidence" value="ECO:0007669"/>
    <property type="project" value="UniProtKB-KW"/>
</dbReference>
<gene>
    <name evidence="4" type="ORF">Tco_0705564</name>
</gene>
<evidence type="ECO:0000259" key="3">
    <source>
        <dbReference type="PROSITE" id="PS50102"/>
    </source>
</evidence>
<dbReference type="PROSITE" id="PS50102">
    <property type="entry name" value="RRM"/>
    <property type="match status" value="1"/>
</dbReference>
<dbReference type="SUPFAM" id="SSF56219">
    <property type="entry name" value="DNase I-like"/>
    <property type="match status" value="1"/>
</dbReference>
<keyword evidence="5" id="KW-1185">Reference proteome</keyword>
<dbReference type="SMART" id="SM00360">
    <property type="entry name" value="RRM"/>
    <property type="match status" value="1"/>
</dbReference>
<dbReference type="InterPro" id="IPR036691">
    <property type="entry name" value="Endo/exonu/phosph_ase_sf"/>
</dbReference>
<sequence length="580" mass="65738">MGSYKTKEDDVAKISTSVFITNFLESFSAKELFHSCKQYGHVVDSFIPTKRSKSGKRFGFVRFINVFNEERLVNNLCTVWIDRYKLQANIARFHRPPVNGRKHLPKDAGRVKSSNTNAYMNDNVSKNVNGITGGGNSYMNVVKGQMQPRSGDSQAVPAVVLDDECLLSRDLSKSLLGRVKEFASLANLKMALSNEGFVDIKIQYMGELWVMMEFVTEESIKLFRDNVSVGSWFSQIKQASMDFVTEGRIAWVEIEGIPFKLWSGNTFKRIAAKWGELLDVDDQEEMCFHSKRLCIHTKSGRNISEEFKIIYRGKVFWIRANETPGWVPDFVDESEDEDQNDDDSKDGGSNVHEMGSCGGDSDVEEVPDTLFEKDGQVKNNMEKEVMDKPEDKSKDPFHIYSLLNKKKTWVAETTMLNDCNMEETNVIFSGNRSTMNSKDDGADSVLGQVMGYNMDGCKSNMVEIITSQGAEEVNKVNFLALQETKIENMDLICVKTCWGNLAFDYVHSDSVGNSGGILCVWDPNSFCKSNATISDYFVMVRGVWRLTGQDLLMIAVYAPHDFKDKQLLWDYLTREIGKWK</sequence>
<dbReference type="InterPro" id="IPR035979">
    <property type="entry name" value="RBD_domain_sf"/>
</dbReference>
<dbReference type="Pfam" id="PF00076">
    <property type="entry name" value="RRM_1"/>
    <property type="match status" value="1"/>
</dbReference>
<accession>A0ABQ4Y6Y1</accession>